<evidence type="ECO:0000313" key="2">
    <source>
        <dbReference type="Proteomes" id="UP000318380"/>
    </source>
</evidence>
<accession>A0A561B7N3</accession>
<reference evidence="1 2" key="1">
    <citation type="submission" date="2019-06" db="EMBL/GenBank/DDBJ databases">
        <title>Sequencing the genomes of 1000 actinobacteria strains.</title>
        <authorList>
            <person name="Klenk H.-P."/>
        </authorList>
    </citation>
    <scope>NUCLEOTIDE SEQUENCE [LARGE SCALE GENOMIC DNA]</scope>
    <source>
        <strain evidence="1 2">DSM 24683</strain>
    </source>
</reference>
<dbReference type="Proteomes" id="UP000318380">
    <property type="component" value="Unassembled WGS sequence"/>
</dbReference>
<comment type="caution">
    <text evidence="1">The sequence shown here is derived from an EMBL/GenBank/DDBJ whole genome shotgun (WGS) entry which is preliminary data.</text>
</comment>
<name>A0A561B7N3_9ACTN</name>
<dbReference type="RefSeq" id="WP_145813617.1">
    <property type="nucleotide sequence ID" value="NZ_VIVK01000002.1"/>
</dbReference>
<sequence length="101" mass="11173">MVDGYEVWVHGAAADDDVLKRLVTGTICPVEEHDGPCEVPWSLTLTADSALVLALYCMPGQAEEIADRVRRVVGDRVVVVRRGREDGFGDLRTQYEIESRA</sequence>
<dbReference type="EMBL" id="VIVK01000002">
    <property type="protein sequence ID" value="TWD74843.1"/>
    <property type="molecule type" value="Genomic_DNA"/>
</dbReference>
<organism evidence="1 2">
    <name type="scientific">Kribbella amoyensis</name>
    <dbReference type="NCBI Taxonomy" id="996641"/>
    <lineage>
        <taxon>Bacteria</taxon>
        <taxon>Bacillati</taxon>
        <taxon>Actinomycetota</taxon>
        <taxon>Actinomycetes</taxon>
        <taxon>Propionibacteriales</taxon>
        <taxon>Kribbellaceae</taxon>
        <taxon>Kribbella</taxon>
    </lineage>
</organism>
<proteinExistence type="predicted"/>
<evidence type="ECO:0000313" key="1">
    <source>
        <dbReference type="EMBL" id="TWD74843.1"/>
    </source>
</evidence>
<keyword evidence="2" id="KW-1185">Reference proteome</keyword>
<dbReference type="OrthoDB" id="4311068at2"/>
<gene>
    <name evidence="1" type="ORF">FB561_6277</name>
</gene>
<dbReference type="AlphaFoldDB" id="A0A561B7N3"/>
<protein>
    <submittedName>
        <fullName evidence="1">Uncharacterized protein</fullName>
    </submittedName>
</protein>